<name>A0A239IVM1_9NOCA</name>
<evidence type="ECO:0000256" key="1">
    <source>
        <dbReference type="SAM" id="MobiDB-lite"/>
    </source>
</evidence>
<dbReference type="AlphaFoldDB" id="A0A239IVM1"/>
<dbReference type="RefSeq" id="WP_089247131.1">
    <property type="nucleotide sequence ID" value="NZ_FZOW01000007.1"/>
</dbReference>
<accession>A0A239IVM1</accession>
<gene>
    <name evidence="2" type="ORF">SAMN05421642_107198</name>
</gene>
<dbReference type="PANTHER" id="PTHR42830">
    <property type="entry name" value="OSMOTICALLY INDUCIBLE FAMILY PROTEIN"/>
    <property type="match status" value="1"/>
</dbReference>
<dbReference type="PANTHER" id="PTHR42830:SF1">
    <property type="entry name" value="OSMOTICALLY INDUCIBLE FAMILY PROTEIN"/>
    <property type="match status" value="1"/>
</dbReference>
<dbReference type="InterPro" id="IPR052707">
    <property type="entry name" value="OsmC_Ohr_Peroxiredoxin"/>
</dbReference>
<dbReference type="SUPFAM" id="SSF82784">
    <property type="entry name" value="OsmC-like"/>
    <property type="match status" value="1"/>
</dbReference>
<keyword evidence="3" id="KW-1185">Reference proteome</keyword>
<dbReference type="InterPro" id="IPR015946">
    <property type="entry name" value="KH_dom-like_a/b"/>
</dbReference>
<dbReference type="GO" id="GO:0004601">
    <property type="term" value="F:peroxidase activity"/>
    <property type="evidence" value="ECO:0007669"/>
    <property type="project" value="InterPro"/>
</dbReference>
<dbReference type="OrthoDB" id="9807532at2"/>
<dbReference type="Proteomes" id="UP000198327">
    <property type="component" value="Unassembled WGS sequence"/>
</dbReference>
<dbReference type="Gene3D" id="3.30.300.20">
    <property type="match status" value="1"/>
</dbReference>
<organism evidence="2 3">
    <name type="scientific">Rhodococcoides kyotonense</name>
    <dbReference type="NCBI Taxonomy" id="398843"/>
    <lineage>
        <taxon>Bacteria</taxon>
        <taxon>Bacillati</taxon>
        <taxon>Actinomycetota</taxon>
        <taxon>Actinomycetes</taxon>
        <taxon>Mycobacteriales</taxon>
        <taxon>Nocardiaceae</taxon>
        <taxon>Rhodococcoides</taxon>
    </lineage>
</organism>
<reference evidence="3" key="1">
    <citation type="submission" date="2017-06" db="EMBL/GenBank/DDBJ databases">
        <authorList>
            <person name="Varghese N."/>
            <person name="Submissions S."/>
        </authorList>
    </citation>
    <scope>NUCLEOTIDE SEQUENCE [LARGE SCALE GENOMIC DNA]</scope>
    <source>
        <strain evidence="3">JCM 23211</strain>
    </source>
</reference>
<proteinExistence type="predicted"/>
<feature type="region of interest" description="Disordered" evidence="1">
    <location>
        <begin position="1"/>
        <end position="38"/>
    </location>
</feature>
<dbReference type="EMBL" id="FZOW01000007">
    <property type="protein sequence ID" value="SNS96474.1"/>
    <property type="molecule type" value="Genomic_DNA"/>
</dbReference>
<dbReference type="InterPro" id="IPR036102">
    <property type="entry name" value="OsmC/Ohrsf"/>
</dbReference>
<evidence type="ECO:0000313" key="2">
    <source>
        <dbReference type="EMBL" id="SNS96474.1"/>
    </source>
</evidence>
<dbReference type="Pfam" id="PF02566">
    <property type="entry name" value="OsmC"/>
    <property type="match status" value="1"/>
</dbReference>
<evidence type="ECO:0000313" key="3">
    <source>
        <dbReference type="Proteomes" id="UP000198327"/>
    </source>
</evidence>
<dbReference type="NCBIfam" id="TIGR03562">
    <property type="entry name" value="osmo_induc_OsmC"/>
    <property type="match status" value="1"/>
</dbReference>
<dbReference type="GO" id="GO:0006979">
    <property type="term" value="P:response to oxidative stress"/>
    <property type="evidence" value="ECO:0007669"/>
    <property type="project" value="InterPro"/>
</dbReference>
<dbReference type="InterPro" id="IPR003718">
    <property type="entry name" value="OsmC/Ohr_fam"/>
</dbReference>
<dbReference type="InterPro" id="IPR019904">
    <property type="entry name" value="Peroxiredoxin_OsmC"/>
</dbReference>
<feature type="compositionally biased region" description="Polar residues" evidence="1">
    <location>
        <begin position="1"/>
        <end position="10"/>
    </location>
</feature>
<sequence length="144" mass="15135">MIARGSSTWSGDWHRGSGTIATSRPTVPPTPFSYGSRFDDEAGASPEELFAAAYAGCLNQAVANVLGWGNFVAESIETAVEFEVELGVRGGQPGTVRIALKAVVPGIRSDQFAALTTVARDGCLLSRMLRDTPEMTAELVGASE</sequence>
<protein>
    <submittedName>
        <fullName evidence="2">Osmotically inducible protein OsmC</fullName>
    </submittedName>
</protein>